<dbReference type="AlphaFoldDB" id="A0A964UZY7"/>
<name>A0A964UZY7_9PROT</name>
<dbReference type="Gene3D" id="3.50.50.60">
    <property type="entry name" value="FAD/NAD(P)-binding domain"/>
    <property type="match status" value="2"/>
</dbReference>
<gene>
    <name evidence="2" type="ORF">EBV32_03380</name>
</gene>
<dbReference type="Pfam" id="PF08491">
    <property type="entry name" value="SE"/>
    <property type="match status" value="1"/>
</dbReference>
<dbReference type="Proteomes" id="UP000713222">
    <property type="component" value="Unassembled WGS sequence"/>
</dbReference>
<dbReference type="InterPro" id="IPR051205">
    <property type="entry name" value="UbiH/COQ6_monooxygenase"/>
</dbReference>
<evidence type="ECO:0000313" key="3">
    <source>
        <dbReference type="Proteomes" id="UP000713222"/>
    </source>
</evidence>
<protein>
    <recommendedName>
        <fullName evidence="1">Squalene epoxidase domain-containing protein</fullName>
    </recommendedName>
</protein>
<sequence>MPNSQKICIIGSGLTASTIAYLLSKFRLQIDIVEQDLNKKKIKPTKLALSKHSLDQLCFYGLKDIKKKSNIVKNIYLHDSYSSISLKKDLEFSAPNTKEALAYIIDGRILFSDISKKLQSLKNINIIKKEISSINDNKFFKEIIFKDLKKKNYNLIIFASAHNLFLLSKFKLRKVVDKSYNEDAYVFNIKHKKIINNSARQFFLRDGPLAFLPVSRTETSVIWSIKNNSINKKYVVSKKHLLKFFNTHFKELFNEIISISKINKFNLNYIFNELKDSKRTLLFGEIANKIHPIAGQGWNMTLRDIFSLIKVIKYSENLGLEIGNDIFIKKYLDETSLNNLTFATLIDGIRKIFDIKIDSYASIRKNTLSNLDKNFFIKKNFINIANKGLFI</sequence>
<dbReference type="InterPro" id="IPR036188">
    <property type="entry name" value="FAD/NAD-bd_sf"/>
</dbReference>
<dbReference type="PANTHER" id="PTHR43876">
    <property type="entry name" value="UBIQUINONE BIOSYNTHESIS MONOOXYGENASE COQ6, MITOCHONDRIAL"/>
    <property type="match status" value="1"/>
</dbReference>
<evidence type="ECO:0000259" key="1">
    <source>
        <dbReference type="Pfam" id="PF08491"/>
    </source>
</evidence>
<feature type="domain" description="Squalene epoxidase" evidence="1">
    <location>
        <begin position="208"/>
        <end position="319"/>
    </location>
</feature>
<dbReference type="EMBL" id="RGET01000050">
    <property type="protein sequence ID" value="NBN88116.1"/>
    <property type="molecule type" value="Genomic_DNA"/>
</dbReference>
<dbReference type="InterPro" id="IPR013698">
    <property type="entry name" value="Squalene_epoxidase"/>
</dbReference>
<dbReference type="GO" id="GO:0004506">
    <property type="term" value="F:squalene monooxygenase activity"/>
    <property type="evidence" value="ECO:0007669"/>
    <property type="project" value="InterPro"/>
</dbReference>
<organism evidence="2 3">
    <name type="scientific">Candidatus Fonsibacter lacus</name>
    <dbReference type="NCBI Taxonomy" id="2576439"/>
    <lineage>
        <taxon>Bacteria</taxon>
        <taxon>Pseudomonadati</taxon>
        <taxon>Pseudomonadota</taxon>
        <taxon>Alphaproteobacteria</taxon>
        <taxon>Candidatus Pelagibacterales</taxon>
        <taxon>Candidatus Pelagibacterales incertae sedis</taxon>
        <taxon>Candidatus Fonsibacter</taxon>
    </lineage>
</organism>
<dbReference type="PRINTS" id="PR00420">
    <property type="entry name" value="RNGMNOXGNASE"/>
</dbReference>
<dbReference type="SUPFAM" id="SSF51905">
    <property type="entry name" value="FAD/NAD(P)-binding domain"/>
    <property type="match status" value="1"/>
</dbReference>
<dbReference type="GO" id="GO:0016020">
    <property type="term" value="C:membrane"/>
    <property type="evidence" value="ECO:0007669"/>
    <property type="project" value="InterPro"/>
</dbReference>
<dbReference type="GO" id="GO:0050660">
    <property type="term" value="F:flavin adenine dinucleotide binding"/>
    <property type="evidence" value="ECO:0007669"/>
    <property type="project" value="InterPro"/>
</dbReference>
<dbReference type="Gene3D" id="3.30.9.10">
    <property type="entry name" value="D-Amino Acid Oxidase, subunit A, domain 2"/>
    <property type="match status" value="1"/>
</dbReference>
<proteinExistence type="predicted"/>
<dbReference type="PANTHER" id="PTHR43876:SF7">
    <property type="entry name" value="UBIQUINONE BIOSYNTHESIS MONOOXYGENASE COQ6, MITOCHONDRIAL"/>
    <property type="match status" value="1"/>
</dbReference>
<accession>A0A964UZY7</accession>
<comment type="caution">
    <text evidence="2">The sequence shown here is derived from an EMBL/GenBank/DDBJ whole genome shotgun (WGS) entry which is preliminary data.</text>
</comment>
<reference evidence="2" key="1">
    <citation type="submission" date="2018-10" db="EMBL/GenBank/DDBJ databases">
        <title>Iterative Subtractive Binning of Freshwater Chronoseries Metagenomes Recovers Nearly Complete Genomes from over Four Hundred Novel Species.</title>
        <authorList>
            <person name="Rodriguez-R L.M."/>
            <person name="Tsementzi D."/>
            <person name="Luo C."/>
            <person name="Konstantinidis K.T."/>
        </authorList>
    </citation>
    <scope>NUCLEOTIDE SEQUENCE</scope>
    <source>
        <strain evidence="2">WB7_6_001</strain>
    </source>
</reference>
<evidence type="ECO:0000313" key="2">
    <source>
        <dbReference type="EMBL" id="NBN88116.1"/>
    </source>
</evidence>